<sequence>MAAPRIVGGYEVVDRLAVGGMAEIYIAKSRGIDGFEKQYVLKLIHPKHTGDQDFLRMLVDEAKLTAQLEHVNIVQVIGLGIHEDQYFIVMEYVRGKDLFQILNQAYDMRVPMPLDVCTYIAREVLSGLHYAHTKKDQKTGKPLNLVHRDVSPQNILVSWNGEVKVADFGVAKAAVAARPETQAGVIKGKFRYMSPEQAWGEKLDGRSDVFAVSLCLYEMITSSMAYEDEPDMRKMLARMREAKFQPPRGHRSELDEELESILMKGLKRRRQDRWEDAFEYELALSADLSNRTPNFTRHRVAAFLAKLFPDESPFETEKFVSKMEDPATQPISMDGPTGPRHQAMSAKPKPADSDDATLGIAASDLLVEEDSLDSEEHTLRQSIIKHKVVIGAASQTPEVTDEFEVGKTELFAGQHDPDAQLTANLPRPSTSGPQSFEPKPPQAIPTSWMPKEVPNQFPLKQNTHPALAAIQNGVEKANAQFQVMMADPEQRKIVLGVALVVLVTFLILFLYVAIG</sequence>
<dbReference type="InterPro" id="IPR000719">
    <property type="entry name" value="Prot_kinase_dom"/>
</dbReference>
<keyword evidence="2" id="KW-0472">Membrane</keyword>
<keyword evidence="2" id="KW-1133">Transmembrane helix</keyword>
<dbReference type="GO" id="GO:0004674">
    <property type="term" value="F:protein serine/threonine kinase activity"/>
    <property type="evidence" value="ECO:0007669"/>
    <property type="project" value="UniProtKB-KW"/>
</dbReference>
<dbReference type="InterPro" id="IPR053235">
    <property type="entry name" value="Ser_Thr_kinase"/>
</dbReference>
<organism evidence="4 5">
    <name type="scientific">Microvenator marinus</name>
    <dbReference type="NCBI Taxonomy" id="2600177"/>
    <lineage>
        <taxon>Bacteria</taxon>
        <taxon>Deltaproteobacteria</taxon>
        <taxon>Bradymonadales</taxon>
        <taxon>Microvenatoraceae</taxon>
        <taxon>Microvenator</taxon>
    </lineage>
</organism>
<evidence type="ECO:0000313" key="4">
    <source>
        <dbReference type="EMBL" id="QED26137.1"/>
    </source>
</evidence>
<dbReference type="Gene3D" id="1.10.510.10">
    <property type="entry name" value="Transferase(Phosphotransferase) domain 1"/>
    <property type="match status" value="1"/>
</dbReference>
<dbReference type="SUPFAM" id="SSF56112">
    <property type="entry name" value="Protein kinase-like (PK-like)"/>
    <property type="match status" value="1"/>
</dbReference>
<dbReference type="RefSeq" id="WP_146957319.1">
    <property type="nucleotide sequence ID" value="NZ_CP042467.1"/>
</dbReference>
<dbReference type="PROSITE" id="PS50011">
    <property type="entry name" value="PROTEIN_KINASE_DOM"/>
    <property type="match status" value="1"/>
</dbReference>
<keyword evidence="5" id="KW-1185">Reference proteome</keyword>
<dbReference type="OrthoDB" id="9801841at2"/>
<accession>A0A5B8XM20</accession>
<dbReference type="PROSITE" id="PS00109">
    <property type="entry name" value="PROTEIN_KINASE_TYR"/>
    <property type="match status" value="1"/>
</dbReference>
<keyword evidence="4" id="KW-0723">Serine/threonine-protein kinase</keyword>
<dbReference type="PANTHER" id="PTHR24361">
    <property type="entry name" value="MITOGEN-ACTIVATED KINASE KINASE KINASE"/>
    <property type="match status" value="1"/>
</dbReference>
<evidence type="ECO:0000256" key="2">
    <source>
        <dbReference type="SAM" id="Phobius"/>
    </source>
</evidence>
<feature type="region of interest" description="Disordered" evidence="1">
    <location>
        <begin position="413"/>
        <end position="444"/>
    </location>
</feature>
<dbReference type="Proteomes" id="UP000321595">
    <property type="component" value="Chromosome"/>
</dbReference>
<dbReference type="InterPro" id="IPR011009">
    <property type="entry name" value="Kinase-like_dom_sf"/>
</dbReference>
<evidence type="ECO:0000259" key="3">
    <source>
        <dbReference type="PROSITE" id="PS50011"/>
    </source>
</evidence>
<dbReference type="KEGG" id="bbae:FRD01_02445"/>
<feature type="region of interest" description="Disordered" evidence="1">
    <location>
        <begin position="329"/>
        <end position="354"/>
    </location>
</feature>
<feature type="transmembrane region" description="Helical" evidence="2">
    <location>
        <begin position="493"/>
        <end position="514"/>
    </location>
</feature>
<feature type="compositionally biased region" description="Polar residues" evidence="1">
    <location>
        <begin position="421"/>
        <end position="434"/>
    </location>
</feature>
<reference evidence="4 5" key="1">
    <citation type="submission" date="2019-08" db="EMBL/GenBank/DDBJ databases">
        <authorList>
            <person name="Liang Q."/>
        </authorList>
    </citation>
    <scope>NUCLEOTIDE SEQUENCE [LARGE SCALE GENOMIC DNA]</scope>
    <source>
        <strain evidence="4 5">V1718</strain>
    </source>
</reference>
<dbReference type="CDD" id="cd14014">
    <property type="entry name" value="STKc_PknB_like"/>
    <property type="match status" value="1"/>
</dbReference>
<keyword evidence="4" id="KW-0418">Kinase</keyword>
<name>A0A5B8XM20_9DELT</name>
<protein>
    <submittedName>
        <fullName evidence="4">Serine/threonine protein kinase</fullName>
    </submittedName>
</protein>
<proteinExistence type="predicted"/>
<keyword evidence="2" id="KW-0812">Transmembrane</keyword>
<gene>
    <name evidence="4" type="ORF">FRD01_02445</name>
</gene>
<evidence type="ECO:0000313" key="5">
    <source>
        <dbReference type="Proteomes" id="UP000321595"/>
    </source>
</evidence>
<dbReference type="GO" id="GO:0005737">
    <property type="term" value="C:cytoplasm"/>
    <property type="evidence" value="ECO:0007669"/>
    <property type="project" value="TreeGrafter"/>
</dbReference>
<keyword evidence="4" id="KW-0808">Transferase</keyword>
<evidence type="ECO:0000256" key="1">
    <source>
        <dbReference type="SAM" id="MobiDB-lite"/>
    </source>
</evidence>
<dbReference type="InterPro" id="IPR008266">
    <property type="entry name" value="Tyr_kinase_AS"/>
</dbReference>
<dbReference type="GO" id="GO:0005524">
    <property type="term" value="F:ATP binding"/>
    <property type="evidence" value="ECO:0007669"/>
    <property type="project" value="InterPro"/>
</dbReference>
<feature type="domain" description="Protein kinase" evidence="3">
    <location>
        <begin position="10"/>
        <end position="295"/>
    </location>
</feature>
<dbReference type="AlphaFoldDB" id="A0A5B8XM20"/>
<dbReference type="Pfam" id="PF00069">
    <property type="entry name" value="Pkinase"/>
    <property type="match status" value="1"/>
</dbReference>
<dbReference type="Gene3D" id="3.30.200.20">
    <property type="entry name" value="Phosphorylase Kinase, domain 1"/>
    <property type="match status" value="1"/>
</dbReference>
<dbReference type="EMBL" id="CP042467">
    <property type="protein sequence ID" value="QED26137.1"/>
    <property type="molecule type" value="Genomic_DNA"/>
</dbReference>